<feature type="transmembrane region" description="Helical" evidence="8">
    <location>
        <begin position="171"/>
        <end position="190"/>
    </location>
</feature>
<accession>A0A433RXD3</accession>
<feature type="transmembrane region" description="Helical" evidence="8">
    <location>
        <begin position="221"/>
        <end position="238"/>
    </location>
</feature>
<evidence type="ECO:0000256" key="4">
    <source>
        <dbReference type="ARBA" id="ARBA00022475"/>
    </source>
</evidence>
<dbReference type="PANTHER" id="PTHR34979">
    <property type="entry name" value="INNER MEMBRANE PROTEIN YGAZ"/>
    <property type="match status" value="1"/>
</dbReference>
<evidence type="ECO:0000256" key="7">
    <source>
        <dbReference type="ARBA" id="ARBA00023136"/>
    </source>
</evidence>
<keyword evidence="6 8" id="KW-1133">Transmembrane helix</keyword>
<evidence type="ECO:0000256" key="3">
    <source>
        <dbReference type="ARBA" id="ARBA00022448"/>
    </source>
</evidence>
<name>A0A433RXD3_9BACL</name>
<dbReference type="RefSeq" id="WP_126989479.1">
    <property type="nucleotide sequence ID" value="NZ_JTFC01000009.1"/>
</dbReference>
<feature type="transmembrane region" description="Helical" evidence="8">
    <location>
        <begin position="197"/>
        <end position="215"/>
    </location>
</feature>
<reference evidence="9 10" key="1">
    <citation type="submission" date="2014-11" db="EMBL/GenBank/DDBJ databases">
        <title>Genome sequence and analysis of novel Kurthia sp.</title>
        <authorList>
            <person name="Lawson J.N."/>
            <person name="Gonzalez J.E."/>
            <person name="Rinauldi L."/>
            <person name="Xuan Z."/>
            <person name="Firman A."/>
            <person name="Shaddox L."/>
            <person name="Trudeau A."/>
            <person name="Shah S."/>
            <person name="Reiman D."/>
        </authorList>
    </citation>
    <scope>NUCLEOTIDE SEQUENCE [LARGE SCALE GENOMIC DNA]</scope>
    <source>
        <strain evidence="9 10">3B1D</strain>
    </source>
</reference>
<dbReference type="Proteomes" id="UP000288623">
    <property type="component" value="Unassembled WGS sequence"/>
</dbReference>
<dbReference type="GO" id="GO:1903785">
    <property type="term" value="P:L-valine transmembrane transport"/>
    <property type="evidence" value="ECO:0007669"/>
    <property type="project" value="TreeGrafter"/>
</dbReference>
<keyword evidence="10" id="KW-1185">Reference proteome</keyword>
<comment type="similarity">
    <text evidence="2">Belongs to the AzlC family.</text>
</comment>
<keyword evidence="3" id="KW-0813">Transport</keyword>
<gene>
    <name evidence="9" type="ORF">QI30_03015</name>
</gene>
<feature type="transmembrane region" description="Helical" evidence="8">
    <location>
        <begin position="79"/>
        <end position="99"/>
    </location>
</feature>
<dbReference type="InterPro" id="IPR011606">
    <property type="entry name" value="Brnchd-chn_aa_trnsp_permease"/>
</dbReference>
<evidence type="ECO:0000256" key="5">
    <source>
        <dbReference type="ARBA" id="ARBA00022692"/>
    </source>
</evidence>
<dbReference type="EMBL" id="JTFC01000009">
    <property type="protein sequence ID" value="RUS57899.1"/>
    <property type="molecule type" value="Genomic_DNA"/>
</dbReference>
<organism evidence="9 10">
    <name type="scientific">Candidatus Kurthia intestinigallinarum</name>
    <dbReference type="NCBI Taxonomy" id="1562256"/>
    <lineage>
        <taxon>Bacteria</taxon>
        <taxon>Bacillati</taxon>
        <taxon>Bacillota</taxon>
        <taxon>Bacilli</taxon>
        <taxon>Bacillales</taxon>
        <taxon>Caryophanaceae</taxon>
        <taxon>Kurthia</taxon>
    </lineage>
</organism>
<dbReference type="AlphaFoldDB" id="A0A433RXD3"/>
<dbReference type="PANTHER" id="PTHR34979:SF1">
    <property type="entry name" value="INNER MEMBRANE PROTEIN YGAZ"/>
    <property type="match status" value="1"/>
</dbReference>
<keyword evidence="5 8" id="KW-0812">Transmembrane</keyword>
<evidence type="ECO:0000256" key="8">
    <source>
        <dbReference type="SAM" id="Phobius"/>
    </source>
</evidence>
<evidence type="ECO:0000256" key="1">
    <source>
        <dbReference type="ARBA" id="ARBA00004651"/>
    </source>
</evidence>
<dbReference type="GO" id="GO:0005886">
    <property type="term" value="C:plasma membrane"/>
    <property type="evidence" value="ECO:0007669"/>
    <property type="project" value="UniProtKB-SubCell"/>
</dbReference>
<sequence length="240" mass="26061">MEVSSLAESIHTEKTFLDGIKDCIPTLLGYISIGFAFGVVGIASHLSTFEIFLLSLLIYAGAAQFIFCGLFVAGTPVSAIILTTFIVNLRHFLMALSVAPSFKNESLARNIGFGTLLTDETYGVAMTKLAQGHTLSGRWMDGLNVTAYLSWIIASVFGAFVGKWIPNPENWGLDFALTAMFVALLILNLESTPKNKLMHYLSLILYMGIAMFVLMNFLPGHLAVLISTVLVALIGVLTEK</sequence>
<keyword evidence="7 8" id="KW-0472">Membrane</keyword>
<comment type="subcellular location">
    <subcellularLocation>
        <location evidence="1">Cell membrane</location>
        <topology evidence="1">Multi-pass membrane protein</topology>
    </subcellularLocation>
</comment>
<proteinExistence type="inferred from homology"/>
<evidence type="ECO:0000313" key="10">
    <source>
        <dbReference type="Proteomes" id="UP000288623"/>
    </source>
</evidence>
<feature type="transmembrane region" description="Helical" evidence="8">
    <location>
        <begin position="145"/>
        <end position="165"/>
    </location>
</feature>
<keyword evidence="4" id="KW-1003">Cell membrane</keyword>
<protein>
    <submittedName>
        <fullName evidence="9">Branched-chain amino acid ABC transporter permease</fullName>
    </submittedName>
</protein>
<dbReference type="OrthoDB" id="3177005at2"/>
<feature type="transmembrane region" description="Helical" evidence="8">
    <location>
        <begin position="27"/>
        <end position="44"/>
    </location>
</feature>
<evidence type="ECO:0000256" key="2">
    <source>
        <dbReference type="ARBA" id="ARBA00010735"/>
    </source>
</evidence>
<comment type="caution">
    <text evidence="9">The sequence shown here is derived from an EMBL/GenBank/DDBJ whole genome shotgun (WGS) entry which is preliminary data.</text>
</comment>
<dbReference type="Pfam" id="PF03591">
    <property type="entry name" value="AzlC"/>
    <property type="match status" value="1"/>
</dbReference>
<evidence type="ECO:0000256" key="6">
    <source>
        <dbReference type="ARBA" id="ARBA00022989"/>
    </source>
</evidence>
<evidence type="ECO:0000313" key="9">
    <source>
        <dbReference type="EMBL" id="RUS57899.1"/>
    </source>
</evidence>
<feature type="transmembrane region" description="Helical" evidence="8">
    <location>
        <begin position="51"/>
        <end position="73"/>
    </location>
</feature>